<dbReference type="Pfam" id="PF22818">
    <property type="entry name" value="ApeI-like"/>
    <property type="match status" value="1"/>
</dbReference>
<dbReference type="Proteomes" id="UP000584670">
    <property type="component" value="Unassembled WGS sequence"/>
</dbReference>
<dbReference type="SUPFAM" id="SSF54637">
    <property type="entry name" value="Thioesterase/thiol ester dehydrase-isomerase"/>
    <property type="match status" value="1"/>
</dbReference>
<evidence type="ECO:0000313" key="3">
    <source>
        <dbReference type="Proteomes" id="UP000584670"/>
    </source>
</evidence>
<dbReference type="RefSeq" id="WP_186283574.1">
    <property type="nucleotide sequence ID" value="NZ_JACMSF010000019.1"/>
</dbReference>
<dbReference type="Gene3D" id="3.10.129.10">
    <property type="entry name" value="Hotdog Thioesterase"/>
    <property type="match status" value="1"/>
</dbReference>
<reference evidence="2 3" key="1">
    <citation type="submission" date="2020-08" db="EMBL/GenBank/DDBJ databases">
        <title>Streptomyces sp. PSKA01 genome sequencing and assembly.</title>
        <authorList>
            <person name="Mandal S."/>
            <person name="Maiti P.K."/>
            <person name="Das P."/>
        </authorList>
    </citation>
    <scope>NUCLEOTIDE SEQUENCE [LARGE SCALE GENOMIC DNA]</scope>
    <source>
        <strain evidence="2 3">PSKA01</strain>
    </source>
</reference>
<proteinExistence type="predicted"/>
<feature type="domain" description="ApeI dehydratase-like" evidence="1">
    <location>
        <begin position="16"/>
        <end position="97"/>
    </location>
</feature>
<comment type="caution">
    <text evidence="2">The sequence shown here is derived from an EMBL/GenBank/DDBJ whole genome shotgun (WGS) entry which is preliminary data.</text>
</comment>
<dbReference type="AlphaFoldDB" id="A0A7X1J407"/>
<gene>
    <name evidence="2" type="ORF">H4N64_19115</name>
</gene>
<evidence type="ECO:0000313" key="2">
    <source>
        <dbReference type="EMBL" id="MBC2903691.1"/>
    </source>
</evidence>
<evidence type="ECO:0000259" key="1">
    <source>
        <dbReference type="Pfam" id="PF22818"/>
    </source>
</evidence>
<sequence>MRATAFGRAVPVVGRDGETLTARTRVEADETVLAGHYPGFPVLPAVCLVEAVDLALDGAGRWERGRMRLAEIESSRFLGPVLPGDDLTLTMTVEPSHAGDAVRCTATVSAGRGPAARLRLLYRAVQP</sequence>
<dbReference type="InterPro" id="IPR029069">
    <property type="entry name" value="HotDog_dom_sf"/>
</dbReference>
<accession>A0A7X1J407</accession>
<name>A0A7X1J407_9ACTN</name>
<dbReference type="InterPro" id="IPR054545">
    <property type="entry name" value="ApeI-like"/>
</dbReference>
<dbReference type="EMBL" id="JACMSF010000019">
    <property type="protein sequence ID" value="MBC2903691.1"/>
    <property type="molecule type" value="Genomic_DNA"/>
</dbReference>
<keyword evidence="3" id="KW-1185">Reference proteome</keyword>
<protein>
    <recommendedName>
        <fullName evidence="1">ApeI dehydratase-like domain-containing protein</fullName>
    </recommendedName>
</protein>
<organism evidence="2 3">
    <name type="scientific">Streptomyces cupreus</name>
    <dbReference type="NCBI Taxonomy" id="2759956"/>
    <lineage>
        <taxon>Bacteria</taxon>
        <taxon>Bacillati</taxon>
        <taxon>Actinomycetota</taxon>
        <taxon>Actinomycetes</taxon>
        <taxon>Kitasatosporales</taxon>
        <taxon>Streptomycetaceae</taxon>
        <taxon>Streptomyces</taxon>
    </lineage>
</organism>